<gene>
    <name evidence="7" type="ORF">GQF02_08420</name>
</gene>
<dbReference type="GO" id="GO:0004022">
    <property type="term" value="F:alcohol dehydrogenase (NAD+) activity"/>
    <property type="evidence" value="ECO:0007669"/>
    <property type="project" value="TreeGrafter"/>
</dbReference>
<accession>A0A845BP15</accession>
<evidence type="ECO:0000256" key="4">
    <source>
        <dbReference type="ARBA" id="ARBA00023027"/>
    </source>
</evidence>
<evidence type="ECO:0000256" key="1">
    <source>
        <dbReference type="ARBA" id="ARBA00001962"/>
    </source>
</evidence>
<dbReference type="InterPro" id="IPR018211">
    <property type="entry name" value="ADH_Fe_CS"/>
</dbReference>
<comment type="similarity">
    <text evidence="2">Belongs to the iron-containing alcohol dehydrogenase family.</text>
</comment>
<organism evidence="7 8">
    <name type="scientific">Craterilacuibacter sinensis</name>
    <dbReference type="NCBI Taxonomy" id="2686017"/>
    <lineage>
        <taxon>Bacteria</taxon>
        <taxon>Pseudomonadati</taxon>
        <taxon>Pseudomonadota</taxon>
        <taxon>Betaproteobacteria</taxon>
        <taxon>Neisseriales</taxon>
        <taxon>Neisseriaceae</taxon>
        <taxon>Craterilacuibacter</taxon>
    </lineage>
</organism>
<dbReference type="Gene3D" id="3.40.50.1970">
    <property type="match status" value="1"/>
</dbReference>
<evidence type="ECO:0000259" key="6">
    <source>
        <dbReference type="Pfam" id="PF25137"/>
    </source>
</evidence>
<evidence type="ECO:0000256" key="2">
    <source>
        <dbReference type="ARBA" id="ARBA00007358"/>
    </source>
</evidence>
<keyword evidence="3" id="KW-0560">Oxidoreductase</keyword>
<dbReference type="FunFam" id="3.40.50.1970:FF:000003">
    <property type="entry name" value="Alcohol dehydrogenase, iron-containing"/>
    <property type="match status" value="1"/>
</dbReference>
<dbReference type="PROSITE" id="PS00060">
    <property type="entry name" value="ADH_IRON_2"/>
    <property type="match status" value="1"/>
</dbReference>
<comment type="caution">
    <text evidence="7">The sequence shown here is derived from an EMBL/GenBank/DDBJ whole genome shotgun (WGS) entry which is preliminary data.</text>
</comment>
<proteinExistence type="inferred from homology"/>
<dbReference type="FunFam" id="1.20.1090.10:FF:000001">
    <property type="entry name" value="Aldehyde-alcohol dehydrogenase"/>
    <property type="match status" value="1"/>
</dbReference>
<feature type="domain" description="Alcohol dehydrogenase iron-type/glycerol dehydrogenase GldA" evidence="5">
    <location>
        <begin position="10"/>
        <end position="183"/>
    </location>
</feature>
<evidence type="ECO:0000259" key="5">
    <source>
        <dbReference type="Pfam" id="PF00465"/>
    </source>
</evidence>
<dbReference type="RefSeq" id="WP_160796332.1">
    <property type="nucleotide sequence ID" value="NZ_WSSB01000006.1"/>
</dbReference>
<dbReference type="InterPro" id="IPR001670">
    <property type="entry name" value="ADH_Fe/GldA"/>
</dbReference>
<dbReference type="GO" id="GO:0046872">
    <property type="term" value="F:metal ion binding"/>
    <property type="evidence" value="ECO:0007669"/>
    <property type="project" value="InterPro"/>
</dbReference>
<reference evidence="7 8" key="1">
    <citation type="submission" date="2019-12" db="EMBL/GenBank/DDBJ databases">
        <title>Neisseriaceae gen. nov. sp. Genome sequencing and assembly.</title>
        <authorList>
            <person name="Liu Z."/>
            <person name="Li A."/>
        </authorList>
    </citation>
    <scope>NUCLEOTIDE SEQUENCE [LARGE SCALE GENOMIC DNA]</scope>
    <source>
        <strain evidence="7 8">B2N2-7</strain>
    </source>
</reference>
<sequence length="388" mass="40775">MTLAGNWNYPTTIRFGAGRISELPILCAELGMHRPLLVTDAGLAALPPVQKLVEVLAAAGIAHALFHELHPNPALRDVDAGVAALKAGAHDGVIAIGGGSALDVGKTVALMAGQTRPLWDFEDVGDNWKRVDTAAMLPVIAIPTTAGTGSEVGRAALIIDEAAQRKVIIFHPAMLPSRVLADPELTTGLPPRLTAATGIDALVHNFEAYCAPGYHPMADGIALEGMRLVHGFLLRAVRDGSDIEARSQMLAASMMGATAFQKGLGAVHALAHPIGAVFDIHHGLANAILLPYVMQRNRPAIEDKMLHLARILDLPGSGYDAVLQWVLTLRREAGIPHSLGDIGLNEARAGEIGSMAKADPSDGGNPCPLTPGDYSALFRHAIAGRLHD</sequence>
<dbReference type="Pfam" id="PF25137">
    <property type="entry name" value="ADH_Fe_C"/>
    <property type="match status" value="1"/>
</dbReference>
<dbReference type="CDD" id="cd14861">
    <property type="entry name" value="Fe-ADH-like"/>
    <property type="match status" value="1"/>
</dbReference>
<dbReference type="InterPro" id="IPR056798">
    <property type="entry name" value="ADH_Fe_C"/>
</dbReference>
<dbReference type="EMBL" id="WSSB01000006">
    <property type="protein sequence ID" value="MXR36994.1"/>
    <property type="molecule type" value="Genomic_DNA"/>
</dbReference>
<keyword evidence="8" id="KW-1185">Reference proteome</keyword>
<protein>
    <submittedName>
        <fullName evidence="7">Iron-containing alcohol dehydrogenase</fullName>
    </submittedName>
</protein>
<comment type="cofactor">
    <cofactor evidence="1">
        <name>Fe cation</name>
        <dbReference type="ChEBI" id="CHEBI:24875"/>
    </cofactor>
</comment>
<dbReference type="AlphaFoldDB" id="A0A845BP15"/>
<dbReference type="Pfam" id="PF00465">
    <property type="entry name" value="Fe-ADH"/>
    <property type="match status" value="1"/>
</dbReference>
<dbReference type="Proteomes" id="UP000467214">
    <property type="component" value="Unassembled WGS sequence"/>
</dbReference>
<evidence type="ECO:0000256" key="3">
    <source>
        <dbReference type="ARBA" id="ARBA00023002"/>
    </source>
</evidence>
<dbReference type="SUPFAM" id="SSF56796">
    <property type="entry name" value="Dehydroquinate synthase-like"/>
    <property type="match status" value="1"/>
</dbReference>
<dbReference type="PANTHER" id="PTHR11496:SF102">
    <property type="entry name" value="ALCOHOL DEHYDROGENASE 4"/>
    <property type="match status" value="1"/>
</dbReference>
<feature type="domain" description="Fe-containing alcohol dehydrogenase-like C-terminal" evidence="6">
    <location>
        <begin position="194"/>
        <end position="381"/>
    </location>
</feature>
<keyword evidence="4" id="KW-0520">NAD</keyword>
<evidence type="ECO:0000313" key="7">
    <source>
        <dbReference type="EMBL" id="MXR36994.1"/>
    </source>
</evidence>
<dbReference type="PROSITE" id="PS00913">
    <property type="entry name" value="ADH_IRON_1"/>
    <property type="match status" value="1"/>
</dbReference>
<evidence type="ECO:0000313" key="8">
    <source>
        <dbReference type="Proteomes" id="UP000467214"/>
    </source>
</evidence>
<dbReference type="Gene3D" id="1.20.1090.10">
    <property type="entry name" value="Dehydroquinate synthase-like - alpha domain"/>
    <property type="match status" value="1"/>
</dbReference>
<name>A0A845BP15_9NEIS</name>
<dbReference type="PANTHER" id="PTHR11496">
    <property type="entry name" value="ALCOHOL DEHYDROGENASE"/>
    <property type="match status" value="1"/>
</dbReference>
<dbReference type="InterPro" id="IPR039697">
    <property type="entry name" value="Alcohol_dehydrogenase_Fe"/>
</dbReference>